<dbReference type="Gene3D" id="3.40.190.10">
    <property type="entry name" value="Periplasmic binding protein-like II"/>
    <property type="match status" value="2"/>
</dbReference>
<gene>
    <name evidence="2" type="ORF">SAMN05444272_4566</name>
</gene>
<proteinExistence type="predicted"/>
<dbReference type="AlphaFoldDB" id="A0A1M7PPG4"/>
<dbReference type="PANTHER" id="PTHR30024:SF48">
    <property type="entry name" value="ABC TRANSPORTER SUBSTRATE-BINDING PROTEIN"/>
    <property type="match status" value="1"/>
</dbReference>
<organism evidence="2 3">
    <name type="scientific">Roseibium suaedae</name>
    <dbReference type="NCBI Taxonomy" id="735517"/>
    <lineage>
        <taxon>Bacteria</taxon>
        <taxon>Pseudomonadati</taxon>
        <taxon>Pseudomonadota</taxon>
        <taxon>Alphaproteobacteria</taxon>
        <taxon>Hyphomicrobiales</taxon>
        <taxon>Stappiaceae</taxon>
        <taxon>Roseibium</taxon>
    </lineage>
</organism>
<protein>
    <submittedName>
        <fullName evidence="2">NitT/TauT family transport system substrate-binding protein</fullName>
    </submittedName>
</protein>
<evidence type="ECO:0000259" key="1">
    <source>
        <dbReference type="Pfam" id="PF09084"/>
    </source>
</evidence>
<dbReference type="Pfam" id="PF09084">
    <property type="entry name" value="NMT1"/>
    <property type="match status" value="1"/>
</dbReference>
<dbReference type="STRING" id="735517.SAMN05444272_4566"/>
<keyword evidence="3" id="KW-1185">Reference proteome</keyword>
<evidence type="ECO:0000313" key="3">
    <source>
        <dbReference type="Proteomes" id="UP000186002"/>
    </source>
</evidence>
<dbReference type="PANTHER" id="PTHR30024">
    <property type="entry name" value="ALIPHATIC SULFONATES-BINDING PROTEIN-RELATED"/>
    <property type="match status" value="1"/>
</dbReference>
<dbReference type="InterPro" id="IPR015168">
    <property type="entry name" value="SsuA/THI5"/>
</dbReference>
<reference evidence="2 3" key="1">
    <citation type="submission" date="2016-11" db="EMBL/GenBank/DDBJ databases">
        <authorList>
            <person name="Jaros S."/>
            <person name="Januszkiewicz K."/>
            <person name="Wedrychowicz H."/>
        </authorList>
    </citation>
    <scope>NUCLEOTIDE SEQUENCE [LARGE SCALE GENOMIC DNA]</scope>
    <source>
        <strain evidence="2 3">DSM 22153</strain>
    </source>
</reference>
<feature type="domain" description="SsuA/THI5-like" evidence="1">
    <location>
        <begin position="80"/>
        <end position="277"/>
    </location>
</feature>
<dbReference type="Proteomes" id="UP000186002">
    <property type="component" value="Unassembled WGS sequence"/>
</dbReference>
<name>A0A1M7PPG4_9HYPH</name>
<evidence type="ECO:0000313" key="2">
    <source>
        <dbReference type="EMBL" id="SHN19182.1"/>
    </source>
</evidence>
<sequence length="351" mass="37208">MIGFGKSHRAIGTRMADGRKAHSWLHGMRGSMSAAALALLAFALPCGQAGAAETTVRAAVLKTGTVNWELDTIQRAGLDKANGFELTLQPYADNGATRVALEGGQADVMVADWLWVAVQRAAGKDYVFLPYSTAVGAIVVPKDSPAKSLSDLKGKKIGIAGGPLDKSWLILRAYAKKEYGMDLAGETEQVYGAPPLIFKSALDGETDAAINFWHFLAKMKAAGMRELVSVGTASVALGLDPDIPLLGYVFKESYLADHPDVLKGFYQASRGAKELLASDDSAWEALRPMMNAKTDAEFTQLKTDYLAGVPKAGPVNEDGAATFFKLMADYGGEKLVGDTGALPAGLFAKVE</sequence>
<dbReference type="EMBL" id="FRBW01000009">
    <property type="protein sequence ID" value="SHN19182.1"/>
    <property type="molecule type" value="Genomic_DNA"/>
</dbReference>
<accession>A0A1M7PPG4</accession>
<dbReference type="SUPFAM" id="SSF53850">
    <property type="entry name" value="Periplasmic binding protein-like II"/>
    <property type="match status" value="1"/>
</dbReference>